<feature type="compositionally biased region" description="Low complexity" evidence="1">
    <location>
        <begin position="211"/>
        <end position="231"/>
    </location>
</feature>
<keyword evidence="4" id="KW-1185">Reference proteome</keyword>
<keyword evidence="2" id="KW-0812">Transmembrane</keyword>
<dbReference type="EMBL" id="SGPM01000656">
    <property type="protein sequence ID" value="THH17414.1"/>
    <property type="molecule type" value="Genomic_DNA"/>
</dbReference>
<name>A0A4S4LXN8_9APHY</name>
<keyword evidence="2" id="KW-1133">Transmembrane helix</keyword>
<evidence type="ECO:0000313" key="3">
    <source>
        <dbReference type="EMBL" id="THH17414.1"/>
    </source>
</evidence>
<evidence type="ECO:0000256" key="2">
    <source>
        <dbReference type="SAM" id="Phobius"/>
    </source>
</evidence>
<organism evidence="3 4">
    <name type="scientific">Antrodiella citrinella</name>
    <dbReference type="NCBI Taxonomy" id="2447956"/>
    <lineage>
        <taxon>Eukaryota</taxon>
        <taxon>Fungi</taxon>
        <taxon>Dikarya</taxon>
        <taxon>Basidiomycota</taxon>
        <taxon>Agaricomycotina</taxon>
        <taxon>Agaricomycetes</taxon>
        <taxon>Polyporales</taxon>
        <taxon>Steccherinaceae</taxon>
        <taxon>Antrodiella</taxon>
    </lineage>
</organism>
<accession>A0A4S4LXN8</accession>
<dbReference type="AlphaFoldDB" id="A0A4S4LXN8"/>
<proteinExistence type="predicted"/>
<reference evidence="3 4" key="1">
    <citation type="submission" date="2019-02" db="EMBL/GenBank/DDBJ databases">
        <title>Genome sequencing of the rare red list fungi Antrodiella citrinella (Flaviporus citrinellus).</title>
        <authorList>
            <person name="Buettner E."/>
            <person name="Kellner H."/>
        </authorList>
    </citation>
    <scope>NUCLEOTIDE SEQUENCE [LARGE SCALE GENOMIC DNA]</scope>
    <source>
        <strain evidence="3 4">DSM 108506</strain>
    </source>
</reference>
<feature type="compositionally biased region" description="Basic and acidic residues" evidence="1">
    <location>
        <begin position="136"/>
        <end position="147"/>
    </location>
</feature>
<gene>
    <name evidence="3" type="ORF">EUX98_g9139</name>
</gene>
<evidence type="ECO:0000313" key="4">
    <source>
        <dbReference type="Proteomes" id="UP000308730"/>
    </source>
</evidence>
<protein>
    <submittedName>
        <fullName evidence="3">Uncharacterized protein</fullName>
    </submittedName>
</protein>
<feature type="region of interest" description="Disordered" evidence="1">
    <location>
        <begin position="199"/>
        <end position="240"/>
    </location>
</feature>
<sequence>MSPDPITDIIQFAVRAKDGGLHLWNSVFMAYITFPIWLLHEYRIFDLVLRSSLGFRRTEHRIPAGYDDFLICMNVVLKKVPWGWTSVTYSSGAICISGEPMPGHILCPPLPTVFSPEKVDHYNDLVFAASTRQLIHDRRQMGTDPRPRRTSNLYPTPARRAGRQVTFKDELSQASASGDQSLLDESRAIEEMMTKIWKPVGHGSGRRKDTPYPTATTYATPSSSSDATITPPGSPTPTPTPAPLTIITSTPMSGAAAVVANSIVQPIPSAPRATVSHAYSKTRSGAAMMDVSV</sequence>
<evidence type="ECO:0000256" key="1">
    <source>
        <dbReference type="SAM" id="MobiDB-lite"/>
    </source>
</evidence>
<keyword evidence="2" id="KW-0472">Membrane</keyword>
<comment type="caution">
    <text evidence="3">The sequence shown here is derived from an EMBL/GenBank/DDBJ whole genome shotgun (WGS) entry which is preliminary data.</text>
</comment>
<feature type="region of interest" description="Disordered" evidence="1">
    <location>
        <begin position="136"/>
        <end position="156"/>
    </location>
</feature>
<dbReference type="Proteomes" id="UP000308730">
    <property type="component" value="Unassembled WGS sequence"/>
</dbReference>
<feature type="transmembrane region" description="Helical" evidence="2">
    <location>
        <begin position="21"/>
        <end position="40"/>
    </location>
</feature>